<feature type="transmembrane region" description="Helical" evidence="5">
    <location>
        <begin position="6"/>
        <end position="26"/>
    </location>
</feature>
<dbReference type="Proteomes" id="UP001493487">
    <property type="component" value="Unassembled WGS sequence"/>
</dbReference>
<dbReference type="InterPro" id="IPR003810">
    <property type="entry name" value="Mntp/YtaF"/>
</dbReference>
<dbReference type="RefSeq" id="WP_232189654.1">
    <property type="nucleotide sequence ID" value="NZ_JAIOAP010000022.1"/>
</dbReference>
<protein>
    <submittedName>
        <fullName evidence="6">Manganese efflux pump</fullName>
    </submittedName>
</protein>
<proteinExistence type="predicted"/>
<feature type="transmembrane region" description="Helical" evidence="5">
    <location>
        <begin position="125"/>
        <end position="144"/>
    </location>
</feature>
<feature type="transmembrane region" description="Helical" evidence="5">
    <location>
        <begin position="150"/>
        <end position="170"/>
    </location>
</feature>
<evidence type="ECO:0000313" key="6">
    <source>
        <dbReference type="EMBL" id="MEQ4486226.1"/>
    </source>
</evidence>
<dbReference type="PANTHER" id="PTHR35529">
    <property type="entry name" value="MANGANESE EFFLUX PUMP MNTP-RELATED"/>
    <property type="match status" value="1"/>
</dbReference>
<evidence type="ECO:0000256" key="2">
    <source>
        <dbReference type="ARBA" id="ARBA00022692"/>
    </source>
</evidence>
<keyword evidence="2 5" id="KW-0812">Transmembrane</keyword>
<accession>A0ABV1L1T5</accession>
<feature type="transmembrane region" description="Helical" evidence="5">
    <location>
        <begin position="182"/>
        <end position="200"/>
    </location>
</feature>
<gene>
    <name evidence="6" type="ORF">QJS35_27975</name>
</gene>
<comment type="caution">
    <text evidence="6">The sequence shown here is derived from an EMBL/GenBank/DDBJ whole genome shotgun (WGS) entry which is preliminary data.</text>
</comment>
<evidence type="ECO:0000256" key="1">
    <source>
        <dbReference type="ARBA" id="ARBA00022475"/>
    </source>
</evidence>
<dbReference type="EMBL" id="JASKHM010000020">
    <property type="protein sequence ID" value="MEQ4486226.1"/>
    <property type="molecule type" value="Genomic_DNA"/>
</dbReference>
<evidence type="ECO:0000256" key="3">
    <source>
        <dbReference type="ARBA" id="ARBA00022989"/>
    </source>
</evidence>
<organism evidence="6 7">
    <name type="scientific">Cohnella silvisoli</name>
    <dbReference type="NCBI Taxonomy" id="2873699"/>
    <lineage>
        <taxon>Bacteria</taxon>
        <taxon>Bacillati</taxon>
        <taxon>Bacillota</taxon>
        <taxon>Bacilli</taxon>
        <taxon>Bacillales</taxon>
        <taxon>Paenibacillaceae</taxon>
        <taxon>Cohnella</taxon>
    </lineage>
</organism>
<feature type="transmembrane region" description="Helical" evidence="5">
    <location>
        <begin position="68"/>
        <end position="86"/>
    </location>
</feature>
<keyword evidence="1" id="KW-1003">Cell membrane</keyword>
<evidence type="ECO:0000256" key="4">
    <source>
        <dbReference type="ARBA" id="ARBA00023136"/>
    </source>
</evidence>
<keyword evidence="4 5" id="KW-0472">Membrane</keyword>
<keyword evidence="3 5" id="KW-1133">Transmembrane helix</keyword>
<keyword evidence="7" id="KW-1185">Reference proteome</keyword>
<feature type="transmembrane region" description="Helical" evidence="5">
    <location>
        <begin position="38"/>
        <end position="62"/>
    </location>
</feature>
<evidence type="ECO:0000256" key="5">
    <source>
        <dbReference type="SAM" id="Phobius"/>
    </source>
</evidence>
<sequence>MHLISVLLIALVSNLDNLAIGISLGIRSTKIPVLSNGIIAGITMAGTYLSMNAGVFITGYISSRTTNLLGSAIIVLIGVWSIVNSLRLRTARSADSDDYEHGYGNRSSANADVFHKHVISIKESAGLSIALALNNLATGIGAGATGISPIWTTISVGVFSLLFIGFGSRFGFTLARSWLGSYSKIAAGILLILIGIYEMFI</sequence>
<reference evidence="6 7" key="1">
    <citation type="journal article" date="2023" name="Genome Announc.">
        <title>Pan-Genome Analyses of the Genus Cohnella and Proposal of the Novel Species Cohnella silvisoli sp. nov., Isolated from Forest Soil.</title>
        <authorList>
            <person name="Wang C."/>
            <person name="Mao L."/>
            <person name="Bao G."/>
            <person name="Zhu H."/>
        </authorList>
    </citation>
    <scope>NUCLEOTIDE SEQUENCE [LARGE SCALE GENOMIC DNA]</scope>
    <source>
        <strain evidence="6 7">NL03-T5-1</strain>
    </source>
</reference>
<dbReference type="Pfam" id="PF02659">
    <property type="entry name" value="Mntp"/>
    <property type="match status" value="1"/>
</dbReference>
<name>A0ABV1L1T5_9BACL</name>
<evidence type="ECO:0000313" key="7">
    <source>
        <dbReference type="Proteomes" id="UP001493487"/>
    </source>
</evidence>
<dbReference type="PANTHER" id="PTHR35529:SF2">
    <property type="entry name" value="SPORULATION PROTEIN YTAF-RELATED"/>
    <property type="match status" value="1"/>
</dbReference>